<protein>
    <recommendedName>
        <fullName evidence="5">Protein kinase domain-containing protein</fullName>
    </recommendedName>
</protein>
<feature type="binding site" evidence="1">
    <location>
        <position position="122"/>
    </location>
    <ligand>
        <name>ATP</name>
        <dbReference type="ChEBI" id="CHEBI:30616"/>
    </ligand>
</feature>
<proteinExistence type="predicted"/>
<gene>
    <name evidence="3" type="ORF">pdam_00010152</name>
</gene>
<dbReference type="AlphaFoldDB" id="A0A3M6UP58"/>
<dbReference type="InterPro" id="IPR011009">
    <property type="entry name" value="Kinase-like_dom_sf"/>
</dbReference>
<comment type="caution">
    <text evidence="3">The sequence shown here is derived from an EMBL/GenBank/DDBJ whole genome shotgun (WGS) entry which is preliminary data.</text>
</comment>
<accession>A0A3M6UP58</accession>
<evidence type="ECO:0000313" key="4">
    <source>
        <dbReference type="Proteomes" id="UP000275408"/>
    </source>
</evidence>
<reference evidence="3 4" key="1">
    <citation type="journal article" date="2018" name="Sci. Rep.">
        <title>Comparative analysis of the Pocillopora damicornis genome highlights role of immune system in coral evolution.</title>
        <authorList>
            <person name="Cunning R."/>
            <person name="Bay R.A."/>
            <person name="Gillette P."/>
            <person name="Baker A.C."/>
            <person name="Traylor-Knowles N."/>
        </authorList>
    </citation>
    <scope>NUCLEOTIDE SEQUENCE [LARGE SCALE GENOMIC DNA]</scope>
    <source>
        <strain evidence="3">RSMAS</strain>
        <tissue evidence="3">Whole animal</tissue>
    </source>
</reference>
<evidence type="ECO:0000313" key="3">
    <source>
        <dbReference type="EMBL" id="RMX55389.1"/>
    </source>
</evidence>
<evidence type="ECO:0000256" key="1">
    <source>
        <dbReference type="PROSITE-ProRule" id="PRU10141"/>
    </source>
</evidence>
<organism evidence="3 4">
    <name type="scientific">Pocillopora damicornis</name>
    <name type="common">Cauliflower coral</name>
    <name type="synonym">Millepora damicornis</name>
    <dbReference type="NCBI Taxonomy" id="46731"/>
    <lineage>
        <taxon>Eukaryota</taxon>
        <taxon>Metazoa</taxon>
        <taxon>Cnidaria</taxon>
        <taxon>Anthozoa</taxon>
        <taxon>Hexacorallia</taxon>
        <taxon>Scleractinia</taxon>
        <taxon>Astrocoeniina</taxon>
        <taxon>Pocilloporidae</taxon>
        <taxon>Pocillopora</taxon>
    </lineage>
</organism>
<name>A0A3M6UP58_POCDA</name>
<dbReference type="SUPFAM" id="SSF56112">
    <property type="entry name" value="Protein kinase-like (PK-like)"/>
    <property type="match status" value="1"/>
</dbReference>
<evidence type="ECO:0008006" key="5">
    <source>
        <dbReference type="Google" id="ProtNLM"/>
    </source>
</evidence>
<dbReference type="InterPro" id="IPR017441">
    <property type="entry name" value="Protein_kinase_ATP_BS"/>
</dbReference>
<keyword evidence="4" id="KW-1185">Reference proteome</keyword>
<keyword evidence="2" id="KW-0175">Coiled coil</keyword>
<feature type="coiled-coil region" evidence="2">
    <location>
        <begin position="22"/>
        <end position="77"/>
    </location>
</feature>
<dbReference type="PROSITE" id="PS00107">
    <property type="entry name" value="PROTEIN_KINASE_ATP"/>
    <property type="match status" value="1"/>
</dbReference>
<keyword evidence="1" id="KW-0547">Nucleotide-binding</keyword>
<dbReference type="GO" id="GO:0005524">
    <property type="term" value="F:ATP binding"/>
    <property type="evidence" value="ECO:0007669"/>
    <property type="project" value="UniProtKB-UniRule"/>
</dbReference>
<evidence type="ECO:0000256" key="2">
    <source>
        <dbReference type="SAM" id="Coils"/>
    </source>
</evidence>
<dbReference type="OrthoDB" id="4062651at2759"/>
<dbReference type="Proteomes" id="UP000275408">
    <property type="component" value="Unassembled WGS sequence"/>
</dbReference>
<dbReference type="EMBL" id="RCHS01001065">
    <property type="protein sequence ID" value="RMX55389.1"/>
    <property type="molecule type" value="Genomic_DNA"/>
</dbReference>
<keyword evidence="1" id="KW-0067">ATP-binding</keyword>
<sequence>MFNDKYELRDRSRTSDRLDRLEKQWQDERRTQRNAYDALRDEKRACEERLQRAHVDVKTYQRRNHVLEHEIDRARQTTDIFRGDQPWIITGEEIKLSDKVLGTGAWGRVLEGNFRGTKVAVKEIHEIIQSPHNRLLFDREITFATVCQGWYGVVPMLFLEISILHNDKGVAHILKEEDGLSWFILSYMDNDFM</sequence>
<dbReference type="Gene3D" id="3.30.200.20">
    <property type="entry name" value="Phosphorylase Kinase, domain 1"/>
    <property type="match status" value="1"/>
</dbReference>